<organism evidence="1 2">
    <name type="scientific">Lentilactobacillus senioris DSM 24302 = JCM 17472</name>
    <dbReference type="NCBI Taxonomy" id="1423802"/>
    <lineage>
        <taxon>Bacteria</taxon>
        <taxon>Bacillati</taxon>
        <taxon>Bacillota</taxon>
        <taxon>Bacilli</taxon>
        <taxon>Lactobacillales</taxon>
        <taxon>Lactobacillaceae</taxon>
        <taxon>Lentilactobacillus</taxon>
    </lineage>
</organism>
<dbReference type="AlphaFoldDB" id="A0A0R2D2R0"/>
<dbReference type="Proteomes" id="UP000051256">
    <property type="component" value="Unassembled WGS sequence"/>
</dbReference>
<evidence type="ECO:0000313" key="2">
    <source>
        <dbReference type="Proteomes" id="UP000051256"/>
    </source>
</evidence>
<accession>A0A0R2D2R0</accession>
<dbReference type="PATRIC" id="fig|1423802.4.peg.1477"/>
<protein>
    <submittedName>
        <fullName evidence="1">Uncharacterized protein</fullName>
    </submittedName>
</protein>
<dbReference type="RefSeq" id="WP_056977741.1">
    <property type="nucleotide sequence ID" value="NZ_AYZR01000004.1"/>
</dbReference>
<evidence type="ECO:0000313" key="1">
    <source>
        <dbReference type="EMBL" id="KRM94502.1"/>
    </source>
</evidence>
<keyword evidence="2" id="KW-1185">Reference proteome</keyword>
<name>A0A0R2D2R0_9LACO</name>
<proteinExistence type="predicted"/>
<dbReference type="STRING" id="1423802.FC56_GL001459"/>
<gene>
    <name evidence="1" type="ORF">FC56_GL001459</name>
</gene>
<reference evidence="1 2" key="1">
    <citation type="journal article" date="2015" name="Genome Announc.">
        <title>Expanding the biotechnology potential of lactobacilli through comparative genomics of 213 strains and associated genera.</title>
        <authorList>
            <person name="Sun Z."/>
            <person name="Harris H.M."/>
            <person name="McCann A."/>
            <person name="Guo C."/>
            <person name="Argimon S."/>
            <person name="Zhang W."/>
            <person name="Yang X."/>
            <person name="Jeffery I.B."/>
            <person name="Cooney J.C."/>
            <person name="Kagawa T.F."/>
            <person name="Liu W."/>
            <person name="Song Y."/>
            <person name="Salvetti E."/>
            <person name="Wrobel A."/>
            <person name="Rasinkangas P."/>
            <person name="Parkhill J."/>
            <person name="Rea M.C."/>
            <person name="O'Sullivan O."/>
            <person name="Ritari J."/>
            <person name="Douillard F.P."/>
            <person name="Paul Ross R."/>
            <person name="Yang R."/>
            <person name="Briner A.E."/>
            <person name="Felis G.E."/>
            <person name="de Vos W.M."/>
            <person name="Barrangou R."/>
            <person name="Klaenhammer T.R."/>
            <person name="Caufield P.W."/>
            <person name="Cui Y."/>
            <person name="Zhang H."/>
            <person name="O'Toole P.W."/>
        </authorList>
    </citation>
    <scope>NUCLEOTIDE SEQUENCE [LARGE SCALE GENOMIC DNA]</scope>
    <source>
        <strain evidence="1 2">DSM 24302</strain>
    </source>
</reference>
<sequence>MATELKNYAQTVLDQASDGHNYHWVDEYNGRPYEPMLISHDNHCGAVFLISPEDFANGKRCYLHQHCGWHPKR</sequence>
<dbReference type="EMBL" id="AYZR01000004">
    <property type="protein sequence ID" value="KRM94502.1"/>
    <property type="molecule type" value="Genomic_DNA"/>
</dbReference>
<comment type="caution">
    <text evidence="1">The sequence shown here is derived from an EMBL/GenBank/DDBJ whole genome shotgun (WGS) entry which is preliminary data.</text>
</comment>